<evidence type="ECO:0000256" key="7">
    <source>
        <dbReference type="ARBA" id="ARBA00023002"/>
    </source>
</evidence>
<dbReference type="Pfam" id="PF14748">
    <property type="entry name" value="P5CR_dimer"/>
    <property type="match status" value="1"/>
</dbReference>
<dbReference type="InterPro" id="IPR000304">
    <property type="entry name" value="Pyrroline-COOH_reductase"/>
</dbReference>
<dbReference type="HAMAP" id="MF_01925">
    <property type="entry name" value="P5C_reductase"/>
    <property type="match status" value="1"/>
</dbReference>
<evidence type="ECO:0000256" key="5">
    <source>
        <dbReference type="ARBA" id="ARBA00022650"/>
    </source>
</evidence>
<accession>C5RZL7</accession>
<sequence>MIQKKLAFIGAGNMAWAIMQGLLKSGYHANEIIACNKSNVARREALQAVGIHTHFTNRQAVEQADVIILAVKPQMMAEVCAEFADIDLANKWIISIAAGISVARLKQLLPHAQHIIRTMPNTPSLIGEGLTGLFAEKSVDPTACQFAETLMAAVGKCYWVAQEAQINQIIAITGSSPAYFFRFMEAMQNSAEAMGFSADDARFLVQQAALGAAKLVAENPTTPLSTLRENVTSKGGTTAQALAVFEQYQLPKIIDDAMQAAIQRAEEMEKSL</sequence>
<dbReference type="OrthoDB" id="9805754at2"/>
<dbReference type="AlphaFoldDB" id="C5RZL7"/>
<dbReference type="InterPro" id="IPR028939">
    <property type="entry name" value="P5C_Rdtase_cat_N"/>
</dbReference>
<evidence type="ECO:0000256" key="8">
    <source>
        <dbReference type="ARBA" id="ARBA00050547"/>
    </source>
</evidence>
<evidence type="ECO:0000256" key="13">
    <source>
        <dbReference type="RuleBase" id="RU003903"/>
    </source>
</evidence>
<evidence type="ECO:0000256" key="2">
    <source>
        <dbReference type="ARBA" id="ARBA00005525"/>
    </source>
</evidence>
<evidence type="ECO:0000256" key="10">
    <source>
        <dbReference type="HAMAP-Rule" id="MF_01925"/>
    </source>
</evidence>
<dbReference type="InterPro" id="IPR029036">
    <property type="entry name" value="P5CR_dimer"/>
</dbReference>
<comment type="catalytic activity">
    <reaction evidence="9 10 13">
        <text>L-proline + NADP(+) = (S)-1-pyrroline-5-carboxylate + NADPH + 2 H(+)</text>
        <dbReference type="Rhea" id="RHEA:14109"/>
        <dbReference type="ChEBI" id="CHEBI:15378"/>
        <dbReference type="ChEBI" id="CHEBI:17388"/>
        <dbReference type="ChEBI" id="CHEBI:57783"/>
        <dbReference type="ChEBI" id="CHEBI:58349"/>
        <dbReference type="ChEBI" id="CHEBI:60039"/>
        <dbReference type="EC" id="1.5.1.2"/>
    </reaction>
</comment>
<dbReference type="SUPFAM" id="SSF48179">
    <property type="entry name" value="6-phosphogluconate dehydrogenase C-terminal domain-like"/>
    <property type="match status" value="1"/>
</dbReference>
<dbReference type="Gene3D" id="3.40.50.720">
    <property type="entry name" value="NAD(P)-binding Rossmann-like Domain"/>
    <property type="match status" value="1"/>
</dbReference>
<dbReference type="RefSeq" id="WP_005822635.1">
    <property type="nucleotide sequence ID" value="NZ_ACQL01000055.1"/>
</dbReference>
<feature type="binding site" evidence="12">
    <location>
        <position position="57"/>
    </location>
    <ligand>
        <name>NADPH</name>
        <dbReference type="ChEBI" id="CHEBI:57783"/>
    </ligand>
</feature>
<feature type="binding site" evidence="12">
    <location>
        <begin position="9"/>
        <end position="14"/>
    </location>
    <ligand>
        <name>NADP(+)</name>
        <dbReference type="ChEBI" id="CHEBI:58349"/>
    </ligand>
</feature>
<dbReference type="InterPro" id="IPR036291">
    <property type="entry name" value="NAD(P)-bd_dom_sf"/>
</dbReference>
<evidence type="ECO:0000256" key="9">
    <source>
        <dbReference type="ARBA" id="ARBA00052690"/>
    </source>
</evidence>
<feature type="domain" description="Pyrroline-5-carboxylate reductase dimerisation" evidence="15">
    <location>
        <begin position="163"/>
        <end position="268"/>
    </location>
</feature>
<reference evidence="16 17" key="1">
    <citation type="journal article" date="2010" name="Vet. Microbiol.">
        <title>Production of haemolysins by strains of the Actinobacillus minor/porcitonsillarum complex.</title>
        <authorList>
            <person name="Arya G."/>
            <person name="Niven D.F."/>
        </authorList>
    </citation>
    <scope>NUCLEOTIDE SEQUENCE [LARGE SCALE GENOMIC DNA]</scope>
    <source>
        <strain evidence="16 17">NM305</strain>
    </source>
</reference>
<dbReference type="PANTHER" id="PTHR11645:SF0">
    <property type="entry name" value="PYRROLINE-5-CARBOXYLATE REDUCTASE 3"/>
    <property type="match status" value="1"/>
</dbReference>
<evidence type="ECO:0000313" key="17">
    <source>
        <dbReference type="Proteomes" id="UP000005532"/>
    </source>
</evidence>
<dbReference type="GO" id="GO:0004735">
    <property type="term" value="F:pyrroline-5-carboxylate reductase activity"/>
    <property type="evidence" value="ECO:0007669"/>
    <property type="project" value="UniProtKB-UniRule"/>
</dbReference>
<name>C5RZL7_9PAST</name>
<dbReference type="FunFam" id="1.10.3730.10:FF:000001">
    <property type="entry name" value="Pyrroline-5-carboxylate reductase"/>
    <property type="match status" value="1"/>
</dbReference>
<protein>
    <recommendedName>
        <fullName evidence="10 11">Pyrroline-5-carboxylate reductase</fullName>
        <shortName evidence="10">P5C reductase</shortName>
        <shortName evidence="10">P5CR</shortName>
        <ecNumber evidence="10 11">1.5.1.2</ecNumber>
    </recommendedName>
    <alternativeName>
        <fullName evidence="10">PCA reductase</fullName>
    </alternativeName>
</protein>
<feature type="binding site" evidence="12">
    <location>
        <begin position="70"/>
        <end position="73"/>
    </location>
    <ligand>
        <name>NADP(+)</name>
        <dbReference type="ChEBI" id="CHEBI:58349"/>
    </ligand>
</feature>
<dbReference type="InterPro" id="IPR053790">
    <property type="entry name" value="P5CR-like_CS"/>
</dbReference>
<comment type="similarity">
    <text evidence="2 10 13">Belongs to the pyrroline-5-carboxylate reductase family.</text>
</comment>
<comment type="subcellular location">
    <subcellularLocation>
        <location evidence="10">Cytoplasm</location>
    </subcellularLocation>
</comment>
<dbReference type="eggNOG" id="COG0345">
    <property type="taxonomic scope" value="Bacteria"/>
</dbReference>
<evidence type="ECO:0000256" key="12">
    <source>
        <dbReference type="PIRSR" id="PIRSR000193-1"/>
    </source>
</evidence>
<keyword evidence="5 10" id="KW-0641">Proline biosynthesis</keyword>
<dbReference type="Proteomes" id="UP000005532">
    <property type="component" value="Unassembled WGS sequence"/>
</dbReference>
<dbReference type="Pfam" id="PF03807">
    <property type="entry name" value="F420_oxidored"/>
    <property type="match status" value="1"/>
</dbReference>
<organism evidence="16 17">
    <name type="scientific">Actinobacillus minor NM305</name>
    <dbReference type="NCBI Taxonomy" id="637911"/>
    <lineage>
        <taxon>Bacteria</taxon>
        <taxon>Pseudomonadati</taxon>
        <taxon>Pseudomonadota</taxon>
        <taxon>Gammaproteobacteria</taxon>
        <taxon>Pasteurellales</taxon>
        <taxon>Pasteurellaceae</taxon>
        <taxon>Actinobacillus</taxon>
    </lineage>
</organism>
<keyword evidence="3 10" id="KW-0963">Cytoplasm</keyword>
<dbReference type="NCBIfam" id="TIGR00112">
    <property type="entry name" value="proC"/>
    <property type="match status" value="1"/>
</dbReference>
<evidence type="ECO:0000259" key="14">
    <source>
        <dbReference type="Pfam" id="PF03807"/>
    </source>
</evidence>
<evidence type="ECO:0000256" key="11">
    <source>
        <dbReference type="NCBIfam" id="TIGR00112"/>
    </source>
</evidence>
<comment type="caution">
    <text evidence="16">The sequence shown here is derived from an EMBL/GenBank/DDBJ whole genome shotgun (WGS) entry which is preliminary data.</text>
</comment>
<dbReference type="PROSITE" id="PS00521">
    <property type="entry name" value="P5CR"/>
    <property type="match status" value="1"/>
</dbReference>
<evidence type="ECO:0000313" key="16">
    <source>
        <dbReference type="EMBL" id="EER47872.1"/>
    </source>
</evidence>
<dbReference type="SUPFAM" id="SSF51735">
    <property type="entry name" value="NAD(P)-binding Rossmann-fold domains"/>
    <property type="match status" value="1"/>
</dbReference>
<dbReference type="PANTHER" id="PTHR11645">
    <property type="entry name" value="PYRROLINE-5-CARBOXYLATE REDUCTASE"/>
    <property type="match status" value="1"/>
</dbReference>
<dbReference type="EC" id="1.5.1.2" evidence="10 11"/>
<keyword evidence="6 10" id="KW-0521">NADP</keyword>
<evidence type="ECO:0000256" key="1">
    <source>
        <dbReference type="ARBA" id="ARBA00005205"/>
    </source>
</evidence>
<dbReference type="FunFam" id="3.40.50.720:FF:000105">
    <property type="entry name" value="Pyrroline-5-carboxylate reductase"/>
    <property type="match status" value="1"/>
</dbReference>
<dbReference type="InterPro" id="IPR008927">
    <property type="entry name" value="6-PGluconate_DH-like_C_sf"/>
</dbReference>
<comment type="pathway">
    <text evidence="1 10 13">Amino-acid biosynthesis; L-proline biosynthesis; L-proline from L-glutamate 5-semialdehyde: step 1/1.</text>
</comment>
<evidence type="ECO:0000259" key="15">
    <source>
        <dbReference type="Pfam" id="PF14748"/>
    </source>
</evidence>
<evidence type="ECO:0000256" key="3">
    <source>
        <dbReference type="ARBA" id="ARBA00022490"/>
    </source>
</evidence>
<keyword evidence="7 10" id="KW-0560">Oxidoreductase</keyword>
<dbReference type="Gene3D" id="1.10.3730.10">
    <property type="entry name" value="ProC C-terminal domain-like"/>
    <property type="match status" value="1"/>
</dbReference>
<comment type="function">
    <text evidence="10">Catalyzes the reduction of 1-pyrroline-5-carboxylate (PCA) to L-proline.</text>
</comment>
<evidence type="ECO:0000256" key="6">
    <source>
        <dbReference type="ARBA" id="ARBA00022857"/>
    </source>
</evidence>
<keyword evidence="4 10" id="KW-0028">Amino-acid biosynthesis</keyword>
<dbReference type="GO" id="GO:0005737">
    <property type="term" value="C:cytoplasm"/>
    <property type="evidence" value="ECO:0007669"/>
    <property type="project" value="UniProtKB-SubCell"/>
</dbReference>
<proteinExistence type="inferred from homology"/>
<gene>
    <name evidence="10" type="primary">proC</name>
    <name evidence="16" type="ORF">AM305_05549</name>
</gene>
<dbReference type="UniPathway" id="UPA00098">
    <property type="reaction ID" value="UER00361"/>
</dbReference>
<evidence type="ECO:0000256" key="4">
    <source>
        <dbReference type="ARBA" id="ARBA00022605"/>
    </source>
</evidence>
<dbReference type="GO" id="GO:0055129">
    <property type="term" value="P:L-proline biosynthetic process"/>
    <property type="evidence" value="ECO:0007669"/>
    <property type="project" value="UniProtKB-UniRule"/>
</dbReference>
<dbReference type="EMBL" id="ACQL01000055">
    <property type="protein sequence ID" value="EER47872.1"/>
    <property type="molecule type" value="Genomic_DNA"/>
</dbReference>
<dbReference type="PIRSF" id="PIRSF000193">
    <property type="entry name" value="Pyrrol-5-carb_rd"/>
    <property type="match status" value="1"/>
</dbReference>
<feature type="domain" description="Pyrroline-5-carboxylate reductase catalytic N-terminal" evidence="14">
    <location>
        <begin position="5"/>
        <end position="99"/>
    </location>
</feature>
<comment type="catalytic activity">
    <reaction evidence="8 10">
        <text>L-proline + NAD(+) = (S)-1-pyrroline-5-carboxylate + NADH + 2 H(+)</text>
        <dbReference type="Rhea" id="RHEA:14105"/>
        <dbReference type="ChEBI" id="CHEBI:15378"/>
        <dbReference type="ChEBI" id="CHEBI:17388"/>
        <dbReference type="ChEBI" id="CHEBI:57540"/>
        <dbReference type="ChEBI" id="CHEBI:57945"/>
        <dbReference type="ChEBI" id="CHEBI:60039"/>
        <dbReference type="EC" id="1.5.1.2"/>
    </reaction>
</comment>